<reference evidence="1 2" key="1">
    <citation type="submission" date="2019-09" db="EMBL/GenBank/DDBJ databases">
        <title>Genome sequence of Rhodovastum atsumiense, a diverse member of the Acetobacteraceae family of non-sulfur purple photosynthetic bacteria.</title>
        <authorList>
            <person name="Meyer T."/>
            <person name="Kyndt J."/>
        </authorList>
    </citation>
    <scope>NUCLEOTIDE SEQUENCE [LARGE SCALE GENOMIC DNA]</scope>
    <source>
        <strain evidence="1 2">DSM 21279</strain>
    </source>
</reference>
<accession>A0A5M6IZL7</accession>
<name>A0A5M6IZL7_9PROT</name>
<comment type="caution">
    <text evidence="1">The sequence shown here is derived from an EMBL/GenBank/DDBJ whole genome shotgun (WGS) entry which is preliminary data.</text>
</comment>
<protein>
    <submittedName>
        <fullName evidence="1">SIR2 family protein</fullName>
    </submittedName>
</protein>
<dbReference type="EMBL" id="VWPK01000005">
    <property type="protein sequence ID" value="KAA5613731.1"/>
    <property type="molecule type" value="Genomic_DNA"/>
</dbReference>
<keyword evidence="2" id="KW-1185">Reference proteome</keyword>
<dbReference type="OrthoDB" id="9802053at2"/>
<gene>
    <name evidence="1" type="ORF">F1189_04235</name>
</gene>
<dbReference type="AlphaFoldDB" id="A0A5M6IZL7"/>
<dbReference type="Proteomes" id="UP000325255">
    <property type="component" value="Unassembled WGS sequence"/>
</dbReference>
<dbReference type="Pfam" id="PF13289">
    <property type="entry name" value="SIR2_2"/>
    <property type="match status" value="1"/>
</dbReference>
<evidence type="ECO:0000313" key="1">
    <source>
        <dbReference type="EMBL" id="KAA5613731.1"/>
    </source>
</evidence>
<organism evidence="1 2">
    <name type="scientific">Rhodovastum atsumiense</name>
    <dbReference type="NCBI Taxonomy" id="504468"/>
    <lineage>
        <taxon>Bacteria</taxon>
        <taxon>Pseudomonadati</taxon>
        <taxon>Pseudomonadota</taxon>
        <taxon>Alphaproteobacteria</taxon>
        <taxon>Acetobacterales</taxon>
        <taxon>Acetobacteraceae</taxon>
        <taxon>Rhodovastum</taxon>
    </lineage>
</organism>
<sequence>MPYLGPGLLELAAAPVPTTPEDLAAWLGRQVALPKRARGNCWAAAQYIETSRHRSTLDKLMATAFAPPVPPTPLHRALAAAAPPMIVDTWYDGAMRAALAGQQGWGEIQGCPHAKIGEMRWYRAWDAAGQECPPEQAAEWRTLLYKPHGGVVPAANFLLADSDYVEVLTEIDIQTPIPEDVRRRRAGGGFLFLGCRFHDQLLRSYARQILKRSGGGHLAVMGGIEMTRNERAFLEEMQIAVIDQDLPAFVTALAAS</sequence>
<proteinExistence type="predicted"/>
<evidence type="ECO:0000313" key="2">
    <source>
        <dbReference type="Proteomes" id="UP000325255"/>
    </source>
</evidence>